<dbReference type="CDD" id="cd00834">
    <property type="entry name" value="KAS_I_II"/>
    <property type="match status" value="1"/>
</dbReference>
<reference evidence="6 7" key="1">
    <citation type="submission" date="2016-09" db="EMBL/GenBank/DDBJ databases">
        <authorList>
            <person name="Capua I."/>
            <person name="De Benedictis P."/>
            <person name="Joannis T."/>
            <person name="Lombin L.H."/>
            <person name="Cattoli G."/>
        </authorList>
    </citation>
    <scope>NUCLEOTIDE SEQUENCE [LARGE SCALE GENOMIC DNA]</scope>
    <source>
        <strain evidence="6 7">ANC 4671</strain>
    </source>
</reference>
<proteinExistence type="inferred from homology"/>
<dbReference type="GO" id="GO:0005829">
    <property type="term" value="C:cytosol"/>
    <property type="evidence" value="ECO:0007669"/>
    <property type="project" value="TreeGrafter"/>
</dbReference>
<evidence type="ECO:0000256" key="1">
    <source>
        <dbReference type="ARBA" id="ARBA00005194"/>
    </source>
</evidence>
<dbReference type="InterPro" id="IPR000794">
    <property type="entry name" value="Beta-ketoacyl_synthase"/>
</dbReference>
<dbReference type="Gene3D" id="3.40.47.10">
    <property type="match status" value="1"/>
</dbReference>
<protein>
    <submittedName>
        <fullName evidence="6">Beta-ketoacyl-[acyl-carrier-protein] synthase II</fullName>
    </submittedName>
</protein>
<comment type="caution">
    <text evidence="6">The sequence shown here is derived from an EMBL/GenBank/DDBJ whole genome shotgun (WGS) entry which is preliminary data.</text>
</comment>
<dbReference type="SMART" id="SM00825">
    <property type="entry name" value="PKS_KS"/>
    <property type="match status" value="1"/>
</dbReference>
<dbReference type="AlphaFoldDB" id="A0A1E7R2T0"/>
<dbReference type="OrthoDB" id="9808669at2"/>
<dbReference type="PANTHER" id="PTHR11712:SF320">
    <property type="entry name" value="BETA-KETOACYL SYNTHASE"/>
    <property type="match status" value="1"/>
</dbReference>
<dbReference type="Proteomes" id="UP000185895">
    <property type="component" value="Unassembled WGS sequence"/>
</dbReference>
<dbReference type="InterPro" id="IPR020841">
    <property type="entry name" value="PKS_Beta-ketoAc_synthase_dom"/>
</dbReference>
<dbReference type="STRING" id="1262585.BJI46_04070"/>
<evidence type="ECO:0000259" key="5">
    <source>
        <dbReference type="PROSITE" id="PS52004"/>
    </source>
</evidence>
<keyword evidence="7" id="KW-1185">Reference proteome</keyword>
<dbReference type="SUPFAM" id="SSF53901">
    <property type="entry name" value="Thiolase-like"/>
    <property type="match status" value="2"/>
</dbReference>
<dbReference type="UniPathway" id="UPA00094"/>
<dbReference type="PROSITE" id="PS52004">
    <property type="entry name" value="KS3_2"/>
    <property type="match status" value="1"/>
</dbReference>
<dbReference type="RefSeq" id="WP_070070441.1">
    <property type="nucleotide sequence ID" value="NZ_MKKK01000045.1"/>
</dbReference>
<dbReference type="InterPro" id="IPR016039">
    <property type="entry name" value="Thiolase-like"/>
</dbReference>
<evidence type="ECO:0000313" key="7">
    <source>
        <dbReference type="Proteomes" id="UP000185895"/>
    </source>
</evidence>
<comment type="similarity">
    <text evidence="2 4">Belongs to the thiolase-like superfamily. Beta-ketoacyl-ACP synthases family.</text>
</comment>
<name>A0A1E7R2T0_9GAMM</name>
<accession>A0A1E7R2T0</accession>
<evidence type="ECO:0000256" key="2">
    <source>
        <dbReference type="ARBA" id="ARBA00008467"/>
    </source>
</evidence>
<dbReference type="GO" id="GO:0004315">
    <property type="term" value="F:3-oxoacyl-[acyl-carrier-protein] synthase activity"/>
    <property type="evidence" value="ECO:0007669"/>
    <property type="project" value="InterPro"/>
</dbReference>
<dbReference type="PROSITE" id="PS00606">
    <property type="entry name" value="KS3_1"/>
    <property type="match status" value="1"/>
</dbReference>
<dbReference type="EMBL" id="MKKK01000045">
    <property type="protein sequence ID" value="OEY93626.1"/>
    <property type="molecule type" value="Genomic_DNA"/>
</dbReference>
<comment type="pathway">
    <text evidence="1">Lipid metabolism; fatty acid biosynthesis.</text>
</comment>
<dbReference type="InterPro" id="IPR014031">
    <property type="entry name" value="Ketoacyl_synth_C"/>
</dbReference>
<evidence type="ECO:0000256" key="4">
    <source>
        <dbReference type="RuleBase" id="RU003694"/>
    </source>
</evidence>
<dbReference type="GO" id="GO:0006633">
    <property type="term" value="P:fatty acid biosynthetic process"/>
    <property type="evidence" value="ECO:0007669"/>
    <property type="project" value="UniProtKB-UniPathway"/>
</dbReference>
<dbReference type="PANTHER" id="PTHR11712">
    <property type="entry name" value="POLYKETIDE SYNTHASE-RELATED"/>
    <property type="match status" value="1"/>
</dbReference>
<gene>
    <name evidence="6" type="ORF">BJI46_04070</name>
</gene>
<dbReference type="Pfam" id="PF02801">
    <property type="entry name" value="Ketoacyl-synt_C"/>
    <property type="match status" value="1"/>
</dbReference>
<evidence type="ECO:0000256" key="3">
    <source>
        <dbReference type="ARBA" id="ARBA00022679"/>
    </source>
</evidence>
<dbReference type="InterPro" id="IPR014030">
    <property type="entry name" value="Ketoacyl_synth_N"/>
</dbReference>
<dbReference type="Pfam" id="PF00109">
    <property type="entry name" value="ketoacyl-synt"/>
    <property type="match status" value="1"/>
</dbReference>
<evidence type="ECO:0000313" key="6">
    <source>
        <dbReference type="EMBL" id="OEY93626.1"/>
    </source>
</evidence>
<sequence>MQAVGIQCSTALSALNQSLHLPLSHWLCGDENPLTLRSDFLSKPVWVGAYPHPLTVQIPQTMQHYASRNLQFALEALHPMMTPLQQITAGVAKHRLAIILGTSTSGIADNQQLLEQQWSAQQAIQLDYARQGMSALAQGLQQYLGWYGVAYSISTACSSSAKALAAGQRLLNSDLADVVLVGGVDTLCKLTLQGFNSLDSLSAQVCQPCGAQRDGINIGEAAALFVLTRDRAPVLLCGAGESMDAWHISAPHPQGQGAEQAMQAALTAAQLEPSQIDYVNLHGTATIQNDAMEAKAISRVFSHAVWVSSTKHKTGHCLGAAGAIEAYICQQILQDTQSWLPWHHQSELDMALAHLNYVQPQSQIQPVHYAMSNSFAFGGSNISLIFARGM</sequence>
<keyword evidence="3 4" id="KW-0808">Transferase</keyword>
<dbReference type="NCBIfam" id="NF006618">
    <property type="entry name" value="PRK09185.1"/>
    <property type="match status" value="1"/>
</dbReference>
<organism evidence="6 7">
    <name type="scientific">Acinetobacter qingfengensis</name>
    <dbReference type="NCBI Taxonomy" id="1262585"/>
    <lineage>
        <taxon>Bacteria</taxon>
        <taxon>Pseudomonadati</taxon>
        <taxon>Pseudomonadota</taxon>
        <taxon>Gammaproteobacteria</taxon>
        <taxon>Moraxellales</taxon>
        <taxon>Moraxellaceae</taxon>
        <taxon>Acinetobacter</taxon>
    </lineage>
</organism>
<dbReference type="InterPro" id="IPR018201">
    <property type="entry name" value="Ketoacyl_synth_AS"/>
</dbReference>
<feature type="domain" description="Ketosynthase family 3 (KS3)" evidence="5">
    <location>
        <begin position="1"/>
        <end position="388"/>
    </location>
</feature>